<evidence type="ECO:0000313" key="2">
    <source>
        <dbReference type="Proteomes" id="UP000192674"/>
    </source>
</evidence>
<keyword evidence="2" id="KW-1185">Reference proteome</keyword>
<dbReference type="Proteomes" id="UP000192674">
    <property type="component" value="Unassembled WGS sequence"/>
</dbReference>
<evidence type="ECO:0000313" key="1">
    <source>
        <dbReference type="EMBL" id="SMC70208.1"/>
    </source>
</evidence>
<dbReference type="PANTHER" id="PTHR39166">
    <property type="entry name" value="BLL1166 PROTEIN"/>
    <property type="match status" value="1"/>
</dbReference>
<dbReference type="RefSeq" id="WP_235038481.1">
    <property type="nucleotide sequence ID" value="NZ_FWXV01000001.1"/>
</dbReference>
<dbReference type="AlphaFoldDB" id="A0A1W2BCU2"/>
<dbReference type="EMBL" id="FWXV01000001">
    <property type="protein sequence ID" value="SMC70208.1"/>
    <property type="molecule type" value="Genomic_DNA"/>
</dbReference>
<dbReference type="PANTHER" id="PTHR39166:SF1">
    <property type="entry name" value="BLL1166 PROTEIN"/>
    <property type="match status" value="1"/>
</dbReference>
<accession>A0A1W2BCU2</accession>
<reference evidence="1 2" key="1">
    <citation type="submission" date="2017-04" db="EMBL/GenBank/DDBJ databases">
        <authorList>
            <person name="Afonso C.L."/>
            <person name="Miller P.J."/>
            <person name="Scott M.A."/>
            <person name="Spackman E."/>
            <person name="Goraichik I."/>
            <person name="Dimitrov K.M."/>
            <person name="Suarez D.L."/>
            <person name="Swayne D.E."/>
        </authorList>
    </citation>
    <scope>NUCLEOTIDE SEQUENCE [LARGE SCALE GENOMIC DNA]</scope>
    <source>
        <strain evidence="1 2">DSM 43828</strain>
    </source>
</reference>
<proteinExistence type="predicted"/>
<gene>
    <name evidence="1" type="ORF">SAMN05661093_01537</name>
</gene>
<dbReference type="Pfam" id="PF06042">
    <property type="entry name" value="NTP_transf_6"/>
    <property type="match status" value="1"/>
</dbReference>
<evidence type="ECO:0008006" key="3">
    <source>
        <dbReference type="Google" id="ProtNLM"/>
    </source>
</evidence>
<name>A0A1W2BCU2_KIBAR</name>
<sequence>MDLRDVLSRNETLMEVLGRAADLALPGWYLAAGCVCQTVWNVLTGRRPTNGIKDYDLIYFDDTDLSWEAEDAVIRSAGEVFGDVPVEVRNEARVHLWYEEKFGIPCRPYTSSEDAIDSFPSIACCLGVRLDGGGEWQVYAPYGVADAFNLVLRPNRALAPREVYEAKAVRWQREWPELRVAPWA</sequence>
<protein>
    <recommendedName>
        <fullName evidence="3">Nucleotidyltransferase family protein</fullName>
    </recommendedName>
</protein>
<dbReference type="InterPro" id="IPR009267">
    <property type="entry name" value="NTP_transf_6"/>
</dbReference>
<organism evidence="1 2">
    <name type="scientific">Kibdelosporangium aridum</name>
    <dbReference type="NCBI Taxonomy" id="2030"/>
    <lineage>
        <taxon>Bacteria</taxon>
        <taxon>Bacillati</taxon>
        <taxon>Actinomycetota</taxon>
        <taxon>Actinomycetes</taxon>
        <taxon>Pseudonocardiales</taxon>
        <taxon>Pseudonocardiaceae</taxon>
        <taxon>Kibdelosporangium</taxon>
    </lineage>
</organism>
<dbReference type="PROSITE" id="PS51257">
    <property type="entry name" value="PROKAR_LIPOPROTEIN"/>
    <property type="match status" value="1"/>
</dbReference>